<accession>A0ABP8K9N1</accession>
<reference evidence="2" key="1">
    <citation type="journal article" date="2019" name="Int. J. Syst. Evol. Microbiol.">
        <title>The Global Catalogue of Microorganisms (GCM) 10K type strain sequencing project: providing services to taxonomists for standard genome sequencing and annotation.</title>
        <authorList>
            <consortium name="The Broad Institute Genomics Platform"/>
            <consortium name="The Broad Institute Genome Sequencing Center for Infectious Disease"/>
            <person name="Wu L."/>
            <person name="Ma J."/>
        </authorList>
    </citation>
    <scope>NUCLEOTIDE SEQUENCE [LARGE SCALE GENOMIC DNA]</scope>
    <source>
        <strain evidence="2">JCM 17925</strain>
    </source>
</reference>
<sequence>MTLDKGYYNKYYYEGGQLKRSEEYDSRNRLALSHTYAYNAQQQLSELITQVLDPLEEGSTEIKRSYTYDNWGNVTEEKMSVKQPGKEVYTLASITRYEGYDQQKSAENLTEFYPYLPQIKMNVNNPGKRIALDPDGNTIRSTQTYTYQYNEQGYPSRKTVQTQSGATVTSITATYQYE</sequence>
<comment type="caution">
    <text evidence="1">The sequence shown here is derived from an EMBL/GenBank/DDBJ whole genome shotgun (WGS) entry which is preliminary data.</text>
</comment>
<name>A0ABP8K9N1_9BACT</name>
<proteinExistence type="predicted"/>
<organism evidence="1 2">
    <name type="scientific">Nibrella viscosa</name>
    <dbReference type="NCBI Taxonomy" id="1084524"/>
    <lineage>
        <taxon>Bacteria</taxon>
        <taxon>Pseudomonadati</taxon>
        <taxon>Bacteroidota</taxon>
        <taxon>Cytophagia</taxon>
        <taxon>Cytophagales</taxon>
        <taxon>Spirosomataceae</taxon>
        <taxon>Nibrella</taxon>
    </lineage>
</organism>
<keyword evidence="2" id="KW-1185">Reference proteome</keyword>
<dbReference type="EMBL" id="BAABHB010000003">
    <property type="protein sequence ID" value="GAA4402659.1"/>
    <property type="molecule type" value="Genomic_DNA"/>
</dbReference>
<dbReference type="Proteomes" id="UP001500936">
    <property type="component" value="Unassembled WGS sequence"/>
</dbReference>
<gene>
    <name evidence="1" type="ORF">GCM10023187_17960</name>
</gene>
<dbReference type="Gene3D" id="2.180.10.10">
    <property type="entry name" value="RHS repeat-associated core"/>
    <property type="match status" value="1"/>
</dbReference>
<evidence type="ECO:0000313" key="1">
    <source>
        <dbReference type="EMBL" id="GAA4402659.1"/>
    </source>
</evidence>
<protein>
    <recommendedName>
        <fullName evidence="3">YD repeat-containing protein</fullName>
    </recommendedName>
</protein>
<evidence type="ECO:0000313" key="2">
    <source>
        <dbReference type="Proteomes" id="UP001500936"/>
    </source>
</evidence>
<dbReference type="RefSeq" id="WP_345266154.1">
    <property type="nucleotide sequence ID" value="NZ_BAABHB010000003.1"/>
</dbReference>
<evidence type="ECO:0008006" key="3">
    <source>
        <dbReference type="Google" id="ProtNLM"/>
    </source>
</evidence>